<dbReference type="STRING" id="68170.GCA_000974445_05257"/>
<keyword evidence="3" id="KW-1185">Reference proteome</keyword>
<name>A0A0F0GQ75_LENAE</name>
<dbReference type="Pfam" id="PF14498">
    <property type="entry name" value="Glyco_hyd_65N_2"/>
    <property type="match status" value="1"/>
</dbReference>
<evidence type="ECO:0000313" key="3">
    <source>
        <dbReference type="Proteomes" id="UP000033393"/>
    </source>
</evidence>
<evidence type="ECO:0000313" key="2">
    <source>
        <dbReference type="EMBL" id="KJK44102.1"/>
    </source>
</evidence>
<accession>A0A0F0GQ75</accession>
<feature type="non-terminal residue" evidence="2">
    <location>
        <position position="179"/>
    </location>
</feature>
<proteinExistence type="predicted"/>
<dbReference type="AlphaFoldDB" id="A0A0F0GQ75"/>
<evidence type="ECO:0000259" key="1">
    <source>
        <dbReference type="Pfam" id="PF14498"/>
    </source>
</evidence>
<protein>
    <recommendedName>
        <fullName evidence="1">Glycosyl hydrolase family 95 N-terminal domain-containing protein</fullName>
    </recommendedName>
</protein>
<dbReference type="GO" id="GO:0004560">
    <property type="term" value="F:alpha-L-fucosidase activity"/>
    <property type="evidence" value="ECO:0007669"/>
    <property type="project" value="TreeGrafter"/>
</dbReference>
<gene>
    <name evidence="2" type="ORF">UK23_30600</name>
</gene>
<dbReference type="EMBL" id="JYJG01000261">
    <property type="protein sequence ID" value="KJK44102.1"/>
    <property type="molecule type" value="Genomic_DNA"/>
</dbReference>
<dbReference type="Proteomes" id="UP000033393">
    <property type="component" value="Unassembled WGS sequence"/>
</dbReference>
<comment type="caution">
    <text evidence="2">The sequence shown here is derived from an EMBL/GenBank/DDBJ whole genome shotgun (WGS) entry which is preliminary data.</text>
</comment>
<dbReference type="PANTHER" id="PTHR31084:SF0">
    <property type="entry name" value="ALPHA-L-FUCOSIDASE 2"/>
    <property type="match status" value="1"/>
</dbReference>
<organism evidence="2 3">
    <name type="scientific">Lentzea aerocolonigenes</name>
    <name type="common">Lechevalieria aerocolonigenes</name>
    <name type="synonym">Saccharothrix aerocolonigenes</name>
    <dbReference type="NCBI Taxonomy" id="68170"/>
    <lineage>
        <taxon>Bacteria</taxon>
        <taxon>Bacillati</taxon>
        <taxon>Actinomycetota</taxon>
        <taxon>Actinomycetes</taxon>
        <taxon>Pseudonocardiales</taxon>
        <taxon>Pseudonocardiaceae</taxon>
        <taxon>Lentzea</taxon>
    </lineage>
</organism>
<dbReference type="PATRIC" id="fig|68170.10.peg.7961"/>
<dbReference type="Gene3D" id="2.70.98.50">
    <property type="entry name" value="putative glycoside hydrolase family protein from bacillus halodurans"/>
    <property type="match status" value="1"/>
</dbReference>
<dbReference type="InterPro" id="IPR027414">
    <property type="entry name" value="GH95_N_dom"/>
</dbReference>
<reference evidence="2 3" key="1">
    <citation type="submission" date="2015-02" db="EMBL/GenBank/DDBJ databases">
        <authorList>
            <person name="Ju K.-S."/>
            <person name="Doroghazi J.R."/>
            <person name="Metcalf W."/>
        </authorList>
    </citation>
    <scope>NUCLEOTIDE SEQUENCE [LARGE SCALE GENOMIC DNA]</scope>
    <source>
        <strain evidence="2 3">NRRL B-16140</strain>
    </source>
</reference>
<dbReference type="RefSeq" id="WP_045315164.1">
    <property type="nucleotide sequence ID" value="NZ_JYJG01000261.1"/>
</dbReference>
<feature type="domain" description="Glycosyl hydrolase family 95 N-terminal" evidence="1">
    <location>
        <begin position="6"/>
        <end position="167"/>
    </location>
</feature>
<sequence>MRLNWPSPAQEWTEALPVGNGRLGAMVFGGAGRSRVQVNDATVWSGTADGPSRALADVLAAGAGPERLAEVRAAIFSGDLQRATDLLMSFEGPYSQTFLPYVDLWITLPDGVSQGRTLDLRTGVVTEHLTIGANEVLRRVWASETALCVEIIGVVPLDVELTTPLRKVSREGLSLVVDI</sequence>
<dbReference type="PANTHER" id="PTHR31084">
    <property type="entry name" value="ALPHA-L-FUCOSIDASE 2"/>
    <property type="match status" value="1"/>
</dbReference>